<feature type="region of interest" description="Disordered" evidence="1">
    <location>
        <begin position="376"/>
        <end position="606"/>
    </location>
</feature>
<feature type="compositionally biased region" description="Acidic residues" evidence="1">
    <location>
        <begin position="576"/>
        <end position="595"/>
    </location>
</feature>
<organism evidence="2 3">
    <name type="scientific">Extremus antarcticus</name>
    <dbReference type="NCBI Taxonomy" id="702011"/>
    <lineage>
        <taxon>Eukaryota</taxon>
        <taxon>Fungi</taxon>
        <taxon>Dikarya</taxon>
        <taxon>Ascomycota</taxon>
        <taxon>Pezizomycotina</taxon>
        <taxon>Dothideomycetes</taxon>
        <taxon>Dothideomycetidae</taxon>
        <taxon>Mycosphaerellales</taxon>
        <taxon>Extremaceae</taxon>
        <taxon>Extremus</taxon>
    </lineage>
</organism>
<dbReference type="AlphaFoldDB" id="A0AAJ0DGH8"/>
<keyword evidence="3" id="KW-1185">Reference proteome</keyword>
<evidence type="ECO:0000256" key="1">
    <source>
        <dbReference type="SAM" id="MobiDB-lite"/>
    </source>
</evidence>
<evidence type="ECO:0000313" key="2">
    <source>
        <dbReference type="EMBL" id="KAK3053414.1"/>
    </source>
</evidence>
<dbReference type="Proteomes" id="UP001271007">
    <property type="component" value="Unassembled WGS sequence"/>
</dbReference>
<sequence length="789" mass="89275">MSQNDPPKPNLDEAFLIRHNITRYEDRDEDKASLPHYVERVKRALLEFKLLPRRTETEFKANLEEVEAFLERTFGPRIETKPQAEMYNKKGREVGSFGNVKRRACTVLETCDKIAEQAIMLNESAESDWQLMYRTHLFKTFKNALDDEMEGTYSGLEPWSLHDSAPWSDSLSSYDRGEKRPKPDLTYAFPVSDATDPNFPPLSPMHAGNFSSDFLIRADLKCLITSKMEKGRTKLKQWDRMCYPWAVMEAKHDKVKVSDVRYCYYQAVNSAAVSLEIRAHLYRQAIGHEPQELPPMIAFTCIGPCVEVLLVWRELRGRETPRRKTICIWATDLRLSWGVYSLRLIIENMHKWVGRKLKPELSKNLDLVREKSPWVSAAPKSRHHMQTKPSGAKVHRSESIPAVEINESSNSEADGLCSSNNRQSVQATCSPGTAGERDCAAEHVTSSSGSDDFSDKGSTTLVDSEGEEEELSNRLRGQTLGVPSHVGRSQSASACLNRSQRRHSPSASGTNNNHRGRSSRSASNANDVHVSDSDESTAFTTDANEDSEASSSDVDASEAEDDVQDEDESSNASTPAEEDEDDSSNAGDFEDEDSSSDTSQSDNSEYRQWAIARDTGLITLISRTLSGAEIMPLLCSGQAPAGLDKDVMVEYIETLIFRPKSGRLVHWFIHKNWEHHIEKELLQVVHLLKDLLARYDRKRRLCFPHDTPEQEYRIRKALKLLRTRGRPQEVIDLFAAILSCFSGKECLVTLEGFEIPVDDHDWGLLKQLCSDKAQMTRRVNARRRRPSSR</sequence>
<feature type="compositionally biased region" description="Low complexity" evidence="1">
    <location>
        <begin position="445"/>
        <end position="460"/>
    </location>
</feature>
<dbReference type="EMBL" id="JAWDJX010000016">
    <property type="protein sequence ID" value="KAK3053414.1"/>
    <property type="molecule type" value="Genomic_DNA"/>
</dbReference>
<name>A0AAJ0DGH8_9PEZI</name>
<evidence type="ECO:0000313" key="3">
    <source>
        <dbReference type="Proteomes" id="UP001271007"/>
    </source>
</evidence>
<feature type="compositionally biased region" description="Polar residues" evidence="1">
    <location>
        <begin position="487"/>
        <end position="498"/>
    </location>
</feature>
<feature type="compositionally biased region" description="Polar residues" evidence="1">
    <location>
        <begin position="406"/>
        <end position="431"/>
    </location>
</feature>
<feature type="compositionally biased region" description="Low complexity" evidence="1">
    <location>
        <begin position="508"/>
        <end position="526"/>
    </location>
</feature>
<feature type="compositionally biased region" description="Acidic residues" evidence="1">
    <location>
        <begin position="555"/>
        <end position="569"/>
    </location>
</feature>
<comment type="caution">
    <text evidence="2">The sequence shown here is derived from an EMBL/GenBank/DDBJ whole genome shotgun (WGS) entry which is preliminary data.</text>
</comment>
<protein>
    <submittedName>
        <fullName evidence="2">Uncharacterized protein</fullName>
    </submittedName>
</protein>
<proteinExistence type="predicted"/>
<reference evidence="2" key="1">
    <citation type="submission" date="2023-04" db="EMBL/GenBank/DDBJ databases">
        <title>Black Yeasts Isolated from many extreme environments.</title>
        <authorList>
            <person name="Coleine C."/>
            <person name="Stajich J.E."/>
            <person name="Selbmann L."/>
        </authorList>
    </citation>
    <scope>NUCLEOTIDE SEQUENCE</scope>
    <source>
        <strain evidence="2">CCFEE 5312</strain>
    </source>
</reference>
<accession>A0AAJ0DGH8</accession>
<gene>
    <name evidence="2" type="ORF">LTR09_005583</name>
</gene>